<comment type="similarity">
    <text evidence="6">Belongs to the MDM10 family.</text>
</comment>
<name>A0A1Q2YIG7_9ASCO</name>
<dbReference type="GO" id="GO:0070096">
    <property type="term" value="P:mitochondrial outer membrane translocase complex assembly"/>
    <property type="evidence" value="ECO:0007669"/>
    <property type="project" value="UniProtKB-UniRule"/>
</dbReference>
<evidence type="ECO:0000256" key="6">
    <source>
        <dbReference type="HAMAP-Rule" id="MF_03102"/>
    </source>
</evidence>
<comment type="subunit">
    <text evidence="6">Component of the ER-mitochondria encounter structure (ERMES) or MDM complex, composed of MMM1, MDM10, MDM12 and MDM34. Associates with the mitochondrial outer membrane sorting assembly machinery SAM(core) complex.</text>
</comment>
<reference evidence="7 8" key="1">
    <citation type="submission" date="2016-08" db="EMBL/GenBank/DDBJ databases">
        <title>Whole genome shotgun sequence of Pichia membranifaciens KS47-1.</title>
        <authorList>
            <person name="Konishi M."/>
            <person name="Ishida M."/>
            <person name="Arakawa T."/>
            <person name="Kato Y."/>
            <person name="Horiuchi J."/>
        </authorList>
    </citation>
    <scope>NUCLEOTIDE SEQUENCE [LARGE SCALE GENOMIC DNA]</scope>
    <source>
        <strain evidence="7 8">KS47-1</strain>
    </source>
</reference>
<evidence type="ECO:0000256" key="1">
    <source>
        <dbReference type="ARBA" id="ARBA00022452"/>
    </source>
</evidence>
<evidence type="ECO:0000256" key="4">
    <source>
        <dbReference type="ARBA" id="ARBA00023128"/>
    </source>
</evidence>
<dbReference type="GO" id="GO:0001401">
    <property type="term" value="C:SAM complex"/>
    <property type="evidence" value="ECO:0007669"/>
    <property type="project" value="TreeGrafter"/>
</dbReference>
<dbReference type="PANTHER" id="PTHR28035:SF1">
    <property type="entry name" value="MITOCHONDRIAL DISTRIBUTION AND MORPHOLOGY PROTEIN 10"/>
    <property type="match status" value="1"/>
</dbReference>
<gene>
    <name evidence="6" type="primary">MDM10</name>
    <name evidence="7" type="ORF">PMKS-002753</name>
</gene>
<keyword evidence="3 6" id="KW-1000">Mitochondrion outer membrane</keyword>
<comment type="caution">
    <text evidence="7">The sequence shown here is derived from an EMBL/GenBank/DDBJ whole genome shotgun (WGS) entry which is preliminary data.</text>
</comment>
<keyword evidence="4 6" id="KW-0496">Mitochondrion</keyword>
<dbReference type="HAMAP" id="MF_03102">
    <property type="entry name" value="Mdm10"/>
    <property type="match status" value="1"/>
</dbReference>
<organism evidence="7 8">
    <name type="scientific">Pichia membranifaciens</name>
    <dbReference type="NCBI Taxonomy" id="4926"/>
    <lineage>
        <taxon>Eukaryota</taxon>
        <taxon>Fungi</taxon>
        <taxon>Dikarya</taxon>
        <taxon>Ascomycota</taxon>
        <taxon>Saccharomycotina</taxon>
        <taxon>Pichiomycetes</taxon>
        <taxon>Pichiales</taxon>
        <taxon>Pichiaceae</taxon>
        <taxon>Pichia</taxon>
    </lineage>
</organism>
<dbReference type="GO" id="GO:1990456">
    <property type="term" value="P:mitochondrion-endoplasmic reticulum membrane tethering"/>
    <property type="evidence" value="ECO:0007669"/>
    <property type="project" value="UniProtKB-UniRule"/>
</dbReference>
<dbReference type="GO" id="GO:0032865">
    <property type="term" value="C:ERMES complex"/>
    <property type="evidence" value="ECO:0007669"/>
    <property type="project" value="UniProtKB-UniRule"/>
</dbReference>
<dbReference type="PANTHER" id="PTHR28035">
    <property type="entry name" value="MITOCHONDRIAL DISTRIBUTION AND MORPHOLOGY PROTEIN 10"/>
    <property type="match status" value="1"/>
</dbReference>
<dbReference type="EMBL" id="BDGI01000108">
    <property type="protein sequence ID" value="GAV29271.1"/>
    <property type="molecule type" value="Genomic_DNA"/>
</dbReference>
<evidence type="ECO:0000256" key="2">
    <source>
        <dbReference type="ARBA" id="ARBA00022692"/>
    </source>
</evidence>
<evidence type="ECO:0000256" key="3">
    <source>
        <dbReference type="ARBA" id="ARBA00022787"/>
    </source>
</evidence>
<proteinExistence type="inferred from homology"/>
<sequence length="538" mass="61214">MISYMDLVQQCFYLSTDWHWDNTYERILETPRNLLQFPIPNGVKITVSSRNTENNYSSINISQVDRLEGSLSYLMSSANLDEYYQPSRTLPISRVLHGYRDILSQLSSSNDLKKSNKPFLLYGKMYFPSQFLEGMLIKRFSPNYQLIVKFVNTPKLNKLTQPTSIFTFYLQRQTENCAHDFIYSTRENLFGFRCLYHLDFLASNSQINPMKKSDSSSPKLTSKSIQNPSKLSAGCELWYAAGNVSPGMSVAARYTTCIDSMRYLDNLPTYTSGLVHSTLNPYLSGHHKQNGKKVLRSLPYAISSIHPLTFTIAANPLLGTFESTYAIKSDALFKGDNYHGNNGISYMGKMGIVLSSKYQFNMYSYDSDLVLGAQILRSKLTFTNTNEPVHKVEEEIPGKTLHKYPPNTKPFNPYQLDQQHIIHKLSHISQHNIVYKASDEEYAKNNVAAAEPNQSPQSHRNLPLTSFSKDLTNIEQEQKEEYISSLKVSGSITKQNLRVAWEGKFYEWFVSSGASIDMRGIGSGPRVLKYGIEFAYNS</sequence>
<accession>A0A1Q2YIG7</accession>
<dbReference type="Pfam" id="PF12519">
    <property type="entry name" value="MDM10"/>
    <property type="match status" value="2"/>
</dbReference>
<evidence type="ECO:0000313" key="7">
    <source>
        <dbReference type="EMBL" id="GAV29271.1"/>
    </source>
</evidence>
<evidence type="ECO:0000313" key="8">
    <source>
        <dbReference type="Proteomes" id="UP000186136"/>
    </source>
</evidence>
<dbReference type="InterPro" id="IPR027539">
    <property type="entry name" value="Mdm10"/>
</dbReference>
<evidence type="ECO:0000256" key="5">
    <source>
        <dbReference type="ARBA" id="ARBA00023136"/>
    </source>
</evidence>
<protein>
    <recommendedName>
        <fullName evidence="6">Mitochondrial distribution and morphology protein 10</fullName>
    </recommendedName>
    <alternativeName>
        <fullName evidence="6">Mitochondrial inheritance component MDM10</fullName>
    </alternativeName>
</protein>
<dbReference type="OrthoDB" id="2103793at2759"/>
<comment type="subcellular location">
    <subcellularLocation>
        <location evidence="6">Mitochondrion outer membrane</location>
        <topology evidence="6">Multi-pass membrane protein</topology>
    </subcellularLocation>
    <text evidence="6">The ERMES/MDM complex localizes to a few discrete foci (around 10 per single cell), that represent mitochondria-endoplasmic reticulum junctions. These foci are often found next to mtDNA nucleoids.</text>
</comment>
<keyword evidence="8" id="KW-1185">Reference proteome</keyword>
<dbReference type="Proteomes" id="UP000186136">
    <property type="component" value="Unassembled WGS sequence"/>
</dbReference>
<keyword evidence="5 6" id="KW-0472">Membrane</keyword>
<comment type="domain">
    <text evidence="6">Lacks alpha-helical transmembrane segments, suggesting that it resides in the membrane via beta-sheet conformations similar to those predicted for other outer membrane proteins and porin.</text>
</comment>
<dbReference type="GO" id="GO:0015914">
    <property type="term" value="P:phospholipid transport"/>
    <property type="evidence" value="ECO:0007669"/>
    <property type="project" value="TreeGrafter"/>
</dbReference>
<dbReference type="GO" id="GO:0045040">
    <property type="term" value="P:protein insertion into mitochondrial outer membrane"/>
    <property type="evidence" value="ECO:0007669"/>
    <property type="project" value="UniProtKB-UniRule"/>
</dbReference>
<comment type="function">
    <text evidence="6">Component of the ERMES/MDM complex, which serves as a molecular tether to connect the endoplasmic reticulum and mitochondria. Components of this complex are involved in the control of mitochondrial shape and protein biogenesis and may function in phospholipid exchange. MDM10 is involved in the late assembly steps of the general translocase of the mitochondrial outer membrane (TOM complex). Functions in the TOM40-specific route of the assembly of outer membrane beta-barrel proteins, including the association of TOM40 with the receptor TOM22 and small TOM proteins. Can associate with the SAM(core) complex as well as the MDM12-MMM1 complex, both involved in late steps of the major beta-barrel assembly pathway, that is responsible for biogenesis of all outer membrane beta-barrel proteins. May act as a switch that shuttles between both complexes and channels precursor proteins into the TOM40-specific pathway. Plays a role in mitochondrial morphology and in the inheritance of mitochondria.</text>
</comment>
<keyword evidence="1 6" id="KW-1134">Transmembrane beta strand</keyword>
<dbReference type="GO" id="GO:0051654">
    <property type="term" value="P:establishment of mitochondrion localization"/>
    <property type="evidence" value="ECO:0007669"/>
    <property type="project" value="TreeGrafter"/>
</dbReference>
<dbReference type="AlphaFoldDB" id="A0A1Q2YIG7"/>
<keyword evidence="2 6" id="KW-0812">Transmembrane</keyword>